<evidence type="ECO:0000256" key="1">
    <source>
        <dbReference type="ARBA" id="ARBA00004651"/>
    </source>
</evidence>
<comment type="caution">
    <text evidence="7">Lacks conserved residue(s) required for the propagation of feature annotation.</text>
</comment>
<evidence type="ECO:0000256" key="4">
    <source>
        <dbReference type="ARBA" id="ARBA00022692"/>
    </source>
</evidence>
<keyword evidence="5 8" id="KW-1133">Transmembrane helix</keyword>
<dbReference type="OrthoDB" id="69646at2759"/>
<feature type="transmembrane region" description="Helical" evidence="8">
    <location>
        <begin position="717"/>
        <end position="736"/>
    </location>
</feature>
<dbReference type="Pfam" id="PF12036">
    <property type="entry name" value="DUF3522"/>
    <property type="match status" value="1"/>
</dbReference>
<evidence type="ECO:0000256" key="3">
    <source>
        <dbReference type="ARBA" id="ARBA00022475"/>
    </source>
</evidence>
<evidence type="ECO:0000256" key="2">
    <source>
        <dbReference type="ARBA" id="ARBA00005542"/>
    </source>
</evidence>
<feature type="transmembrane region" description="Helical" evidence="8">
    <location>
        <begin position="569"/>
        <end position="588"/>
    </location>
</feature>
<feature type="transmembrane region" description="Helical" evidence="8">
    <location>
        <begin position="600"/>
        <end position="620"/>
    </location>
</feature>
<keyword evidence="6 8" id="KW-0472">Membrane</keyword>
<keyword evidence="4 8" id="KW-0812">Transmembrane</keyword>
<reference evidence="11" key="1">
    <citation type="submission" date="2025-08" db="UniProtKB">
        <authorList>
            <consortium name="RefSeq"/>
        </authorList>
    </citation>
    <scope>IDENTIFICATION</scope>
    <source>
        <tissue evidence="11">Whole sample</tissue>
    </source>
</reference>
<feature type="disulfide bond" evidence="7">
    <location>
        <begin position="522"/>
        <end position="531"/>
    </location>
</feature>
<dbReference type="Proteomes" id="UP000694844">
    <property type="component" value="Chromosome 2"/>
</dbReference>
<dbReference type="PANTHER" id="PTHR14319:SF3">
    <property type="entry name" value="TRANSMEMBRANE PROTEIN-LIKE PROTEIN"/>
    <property type="match status" value="1"/>
</dbReference>
<feature type="transmembrane region" description="Helical" evidence="8">
    <location>
        <begin position="656"/>
        <end position="678"/>
    </location>
</feature>
<evidence type="ECO:0000256" key="7">
    <source>
        <dbReference type="PROSITE-ProRule" id="PRU00076"/>
    </source>
</evidence>
<protein>
    <submittedName>
        <fullName evidence="11">Transmembrane protein 8A-like isoform X1</fullName>
    </submittedName>
</protein>
<comment type="subcellular location">
    <subcellularLocation>
        <location evidence="1">Cell membrane</location>
        <topology evidence="1">Multi-pass membrane protein</topology>
    </subcellularLocation>
</comment>
<accession>A0A8B8CHC4</accession>
<name>A0A8B8CHC4_CRAVI</name>
<dbReference type="PROSITE" id="PS00022">
    <property type="entry name" value="EGF_1"/>
    <property type="match status" value="1"/>
</dbReference>
<dbReference type="PROSITE" id="PS01186">
    <property type="entry name" value="EGF_2"/>
    <property type="match status" value="1"/>
</dbReference>
<evidence type="ECO:0000259" key="9">
    <source>
        <dbReference type="PROSITE" id="PS50026"/>
    </source>
</evidence>
<dbReference type="RefSeq" id="XP_022315110.1">
    <property type="nucleotide sequence ID" value="XM_022459402.1"/>
</dbReference>
<keyword evidence="7" id="KW-0245">EGF-like domain</keyword>
<sequence>MNWKYVCLTVIIYLFKVITSELYSATVSWTVTVQMNDYQGYQSAGLTSVHIPLNAGRTLLDIRTSASDINCLHKTSNIYVRAGGYPIGTPYNESFPDNFHPIRDFEYHVISITNNLSSPLVLQSPQPGPWFIAAFLPKKSSEKITQKGVDEKKCAYALGVRVITAVQEDITDIHVAKEGEIRLDVNEGPNKTVRFWISDNTYTYTILLSNCSVENTTGNKCAVLVDTSAGSLPLANDPRDCGNESRCEIEIHSPSITSWNYVRFRNKGNESIQFKLSLIPKYCPMNDILQLRNHQKRSESLTVNIEDAVDLAANNSLADNNSSAPAAVNSSLTRDNVCILISSLGRFKFSKDLFQSYFFFPDIFMNPITKNEILVSDEVVLITSLQLDADIDLGGTFKITMKNLPFKTSPTQNAVVWVCLAKGYLPHQETIKECSHGLPLTLHANSSTPITRYIPYPEAGIWYLALHSQCTNKTSNEVEPCFLLPGVGLSLSITGCVDGQCGTFGKCEEYISGSHIFSTCQCYAGWAGYGCTDGRDAESNGTILMGTLLLSLSNLFFIPSIGLAIYRRYYLEALVYFFTMFFSTFYHACDSSKGLYQYCLMKYSVLSFCDFLGSYFSFWVTTLAMARLPEKVHGFLVTLGVLGLAVGMMYDKHSLYVFLIPICLGIVIMMTSWILRCVRRRQLYPSKRRYLFFLLPGVICAVTGAVIFTFLETEENYKYIHSVWHVLVALSILFLLPPRPKPHKTEDQETIATVISSEDINSGTISVVSTQN</sequence>
<dbReference type="PANTHER" id="PTHR14319">
    <property type="entry name" value="FIVE-SPAN TRANSMEMBRANE PROTEIN M83"/>
    <property type="match status" value="1"/>
</dbReference>
<proteinExistence type="inferred from homology"/>
<keyword evidence="7" id="KW-1015">Disulfide bond</keyword>
<evidence type="ECO:0000256" key="6">
    <source>
        <dbReference type="ARBA" id="ARBA00023136"/>
    </source>
</evidence>
<dbReference type="GeneID" id="111119333"/>
<gene>
    <name evidence="11" type="primary">LOC111119333</name>
</gene>
<dbReference type="InterPro" id="IPR021910">
    <property type="entry name" value="NGX6/PGAP6/MYMK"/>
</dbReference>
<evidence type="ECO:0000256" key="8">
    <source>
        <dbReference type="SAM" id="Phobius"/>
    </source>
</evidence>
<dbReference type="PROSITE" id="PS50026">
    <property type="entry name" value="EGF_3"/>
    <property type="match status" value="1"/>
</dbReference>
<dbReference type="AlphaFoldDB" id="A0A8B8CHC4"/>
<evidence type="ECO:0000313" key="11">
    <source>
        <dbReference type="RefSeq" id="XP_022315110.1"/>
    </source>
</evidence>
<feature type="transmembrane region" description="Helical" evidence="8">
    <location>
        <begin position="632"/>
        <end position="650"/>
    </location>
</feature>
<dbReference type="InterPro" id="IPR000742">
    <property type="entry name" value="EGF"/>
</dbReference>
<feature type="domain" description="EGF-like" evidence="9">
    <location>
        <begin position="492"/>
        <end position="532"/>
    </location>
</feature>
<dbReference type="GO" id="GO:0005886">
    <property type="term" value="C:plasma membrane"/>
    <property type="evidence" value="ECO:0007669"/>
    <property type="project" value="UniProtKB-SubCell"/>
</dbReference>
<keyword evidence="10" id="KW-1185">Reference proteome</keyword>
<feature type="transmembrane region" description="Helical" evidence="8">
    <location>
        <begin position="690"/>
        <end position="711"/>
    </location>
</feature>
<comment type="similarity">
    <text evidence="2">Belongs to the TMEM8 family.</text>
</comment>
<keyword evidence="3" id="KW-1003">Cell membrane</keyword>
<organism evidence="10 11">
    <name type="scientific">Crassostrea virginica</name>
    <name type="common">Eastern oyster</name>
    <dbReference type="NCBI Taxonomy" id="6565"/>
    <lineage>
        <taxon>Eukaryota</taxon>
        <taxon>Metazoa</taxon>
        <taxon>Spiralia</taxon>
        <taxon>Lophotrochozoa</taxon>
        <taxon>Mollusca</taxon>
        <taxon>Bivalvia</taxon>
        <taxon>Autobranchia</taxon>
        <taxon>Pteriomorphia</taxon>
        <taxon>Ostreida</taxon>
        <taxon>Ostreoidea</taxon>
        <taxon>Ostreidae</taxon>
        <taxon>Crassostrea</taxon>
    </lineage>
</organism>
<evidence type="ECO:0000313" key="10">
    <source>
        <dbReference type="Proteomes" id="UP000694844"/>
    </source>
</evidence>
<dbReference type="KEGG" id="cvn:111119333"/>
<feature type="transmembrane region" description="Helical" evidence="8">
    <location>
        <begin position="543"/>
        <end position="562"/>
    </location>
</feature>
<evidence type="ECO:0000256" key="5">
    <source>
        <dbReference type="ARBA" id="ARBA00022989"/>
    </source>
</evidence>